<reference evidence="2 3" key="1">
    <citation type="journal article" date="2021" name="Elife">
        <title>Chloroplast acquisition without the gene transfer in kleptoplastic sea slugs, Plakobranchus ocellatus.</title>
        <authorList>
            <person name="Maeda T."/>
            <person name="Takahashi S."/>
            <person name="Yoshida T."/>
            <person name="Shimamura S."/>
            <person name="Takaki Y."/>
            <person name="Nagai Y."/>
            <person name="Toyoda A."/>
            <person name="Suzuki Y."/>
            <person name="Arimoto A."/>
            <person name="Ishii H."/>
            <person name="Satoh N."/>
            <person name="Nishiyama T."/>
            <person name="Hasebe M."/>
            <person name="Maruyama T."/>
            <person name="Minagawa J."/>
            <person name="Obokata J."/>
            <person name="Shigenobu S."/>
        </authorList>
    </citation>
    <scope>NUCLEOTIDE SEQUENCE [LARGE SCALE GENOMIC DNA]</scope>
</reference>
<keyword evidence="1" id="KW-0812">Transmembrane</keyword>
<protein>
    <submittedName>
        <fullName evidence="2">Uncharacterized protein</fullName>
    </submittedName>
</protein>
<evidence type="ECO:0000313" key="3">
    <source>
        <dbReference type="Proteomes" id="UP000762676"/>
    </source>
</evidence>
<dbReference type="Proteomes" id="UP000762676">
    <property type="component" value="Unassembled WGS sequence"/>
</dbReference>
<gene>
    <name evidence="2" type="ORF">ElyMa_005625300</name>
</gene>
<dbReference type="AlphaFoldDB" id="A0AAV4F893"/>
<feature type="transmembrane region" description="Helical" evidence="1">
    <location>
        <begin position="58"/>
        <end position="91"/>
    </location>
</feature>
<comment type="caution">
    <text evidence="2">The sequence shown here is derived from an EMBL/GenBank/DDBJ whole genome shotgun (WGS) entry which is preliminary data.</text>
</comment>
<evidence type="ECO:0000256" key="1">
    <source>
        <dbReference type="SAM" id="Phobius"/>
    </source>
</evidence>
<keyword evidence="1" id="KW-0472">Membrane</keyword>
<keyword evidence="1" id="KW-1133">Transmembrane helix</keyword>
<evidence type="ECO:0000313" key="2">
    <source>
        <dbReference type="EMBL" id="GFR69210.1"/>
    </source>
</evidence>
<sequence length="133" mass="13658">MDSLFNMIPENAAQGANRSAADPRSQLSISAQKVNEQISSWNPQVGHTALGEAVEGVVVVVAVVAIVVVVVVVVVAVVVVVGVVVVVVVVVGGSSLRRELADPLAMRAADKMVALGLGVVQRRTSPAGIEEDV</sequence>
<proteinExistence type="predicted"/>
<dbReference type="EMBL" id="BMAT01011260">
    <property type="protein sequence ID" value="GFR69210.1"/>
    <property type="molecule type" value="Genomic_DNA"/>
</dbReference>
<name>A0AAV4F893_9GAST</name>
<organism evidence="2 3">
    <name type="scientific">Elysia marginata</name>
    <dbReference type="NCBI Taxonomy" id="1093978"/>
    <lineage>
        <taxon>Eukaryota</taxon>
        <taxon>Metazoa</taxon>
        <taxon>Spiralia</taxon>
        <taxon>Lophotrochozoa</taxon>
        <taxon>Mollusca</taxon>
        <taxon>Gastropoda</taxon>
        <taxon>Heterobranchia</taxon>
        <taxon>Euthyneura</taxon>
        <taxon>Panpulmonata</taxon>
        <taxon>Sacoglossa</taxon>
        <taxon>Placobranchoidea</taxon>
        <taxon>Plakobranchidae</taxon>
        <taxon>Elysia</taxon>
    </lineage>
</organism>
<keyword evidence="3" id="KW-1185">Reference proteome</keyword>
<accession>A0AAV4F893</accession>